<dbReference type="Proteomes" id="UP000823603">
    <property type="component" value="Unassembled WGS sequence"/>
</dbReference>
<keyword evidence="8" id="KW-0732">Signal</keyword>
<evidence type="ECO:0000256" key="4">
    <source>
        <dbReference type="ARBA" id="ARBA00022452"/>
    </source>
</evidence>
<reference evidence="10" key="1">
    <citation type="submission" date="2020-10" db="EMBL/GenBank/DDBJ databases">
        <authorList>
            <person name="Gilroy R."/>
        </authorList>
    </citation>
    <scope>NUCLEOTIDE SEQUENCE</scope>
    <source>
        <strain evidence="10">B2-22910</strain>
    </source>
</reference>
<dbReference type="SUPFAM" id="SSF111369">
    <property type="entry name" value="HlyD-like secretion proteins"/>
    <property type="match status" value="1"/>
</dbReference>
<dbReference type="GO" id="GO:0015562">
    <property type="term" value="F:efflux transmembrane transporter activity"/>
    <property type="evidence" value="ECO:0007669"/>
    <property type="project" value="InterPro"/>
</dbReference>
<feature type="signal peptide" evidence="8">
    <location>
        <begin position="1"/>
        <end position="22"/>
    </location>
</feature>
<dbReference type="GO" id="GO:0015288">
    <property type="term" value="F:porin activity"/>
    <property type="evidence" value="ECO:0007669"/>
    <property type="project" value="TreeGrafter"/>
</dbReference>
<sequence>MSRLYWLMVLCVMVLCSQRLCAQEMLLGVEEMFRLADRNSVSIKAYGTGREAADEALKAAKSQRLPDINASLSASFLGDGRLWNRDFSGGTGIDIPSFGNNFALEASQVIYAGGAVDSRIELAQIEKQMAELDWQKNRQDMHFLLLGWYLDLYKTVNQIKVLDRNLELADHVIENMQVRMEEGTVLKNDLTRYELQKETLELQRTVLQDGCRILNHQIVTVLHLPDSVKVVPDSSMLSCGILALEEQDWQQKAAQNSIDLRRSELGVRVNEQNLRLERSARLPQIAVMAAEHLDGPITIEVPVLDRNFNYWYVGIGLKYDLSSLFKSGRKIRQARLDVRRAQETRQLSVERTENAVQEGYVNFMTSFSDLRTREKTVELADENYAVISNRYDNGLALLTDLLDAGNMKLSADLALENARTELDRYEKLLSRNAVTRQQYDNVHTAFQTAKARYERASRTKESASLLKSGQSYRLEQCEAAVRLAQAAVDLAGLNLSYTAVVATCDGITGHKDIHEGQLVQPGQTMVEIVDGTDLWVIANYRETQLRNISEGAKVSIKADAVPGIEYEGTVESISDATGAAFSLIPQDNATGNFVKVEQRVPVRIVLDGNPPEALKLLRAGFNVECKVRY</sequence>
<keyword evidence="4" id="KW-1134">Transmembrane beta strand</keyword>
<dbReference type="Gene3D" id="1.20.1600.10">
    <property type="entry name" value="Outer membrane efflux proteins (OEP)"/>
    <property type="match status" value="1"/>
</dbReference>
<dbReference type="EMBL" id="JADIMB010000039">
    <property type="protein sequence ID" value="MBO8470672.1"/>
    <property type="molecule type" value="Genomic_DNA"/>
</dbReference>
<dbReference type="InterPro" id="IPR003423">
    <property type="entry name" value="OMP_efflux"/>
</dbReference>
<evidence type="ECO:0000256" key="8">
    <source>
        <dbReference type="SAM" id="SignalP"/>
    </source>
</evidence>
<evidence type="ECO:0000256" key="2">
    <source>
        <dbReference type="ARBA" id="ARBA00007613"/>
    </source>
</evidence>
<gene>
    <name evidence="10" type="ORF">IAB82_02625</name>
</gene>
<accession>A0A9D9NEH5</accession>
<comment type="caution">
    <text evidence="10">The sequence shown here is derived from an EMBL/GenBank/DDBJ whole genome shotgun (WGS) entry which is preliminary data.</text>
</comment>
<comment type="similarity">
    <text evidence="2">Belongs to the outer membrane factor (OMF) (TC 1.B.17) family.</text>
</comment>
<dbReference type="PANTHER" id="PTHR30026:SF23">
    <property type="entry name" value="TO APRF-PUTATIVE OUTER MEMBRANE EFFLUX PROTEIN OR SECRETED ALKALINE PHOSPHATASE-RELATED"/>
    <property type="match status" value="1"/>
</dbReference>
<dbReference type="Pfam" id="PF25963">
    <property type="entry name" value="Beta-barrel_AAEA"/>
    <property type="match status" value="1"/>
</dbReference>
<evidence type="ECO:0000313" key="10">
    <source>
        <dbReference type="EMBL" id="MBO8470672.1"/>
    </source>
</evidence>
<evidence type="ECO:0000256" key="5">
    <source>
        <dbReference type="ARBA" id="ARBA00022692"/>
    </source>
</evidence>
<feature type="chain" id="PRO_5038803175" evidence="8">
    <location>
        <begin position="23"/>
        <end position="629"/>
    </location>
</feature>
<protein>
    <submittedName>
        <fullName evidence="10">TolC family protein</fullName>
    </submittedName>
</protein>
<keyword evidence="6" id="KW-0472">Membrane</keyword>
<proteinExistence type="inferred from homology"/>
<dbReference type="GO" id="GO:1990281">
    <property type="term" value="C:efflux pump complex"/>
    <property type="evidence" value="ECO:0007669"/>
    <property type="project" value="TreeGrafter"/>
</dbReference>
<name>A0A9D9NEH5_9BACT</name>
<evidence type="ECO:0000256" key="3">
    <source>
        <dbReference type="ARBA" id="ARBA00022448"/>
    </source>
</evidence>
<evidence type="ECO:0000256" key="1">
    <source>
        <dbReference type="ARBA" id="ARBA00004442"/>
    </source>
</evidence>
<reference evidence="10" key="2">
    <citation type="journal article" date="2021" name="PeerJ">
        <title>Extensive microbial diversity within the chicken gut microbiome revealed by metagenomics and culture.</title>
        <authorList>
            <person name="Gilroy R."/>
            <person name="Ravi A."/>
            <person name="Getino M."/>
            <person name="Pursley I."/>
            <person name="Horton D.L."/>
            <person name="Alikhan N.F."/>
            <person name="Baker D."/>
            <person name="Gharbi K."/>
            <person name="Hall N."/>
            <person name="Watson M."/>
            <person name="Adriaenssens E.M."/>
            <person name="Foster-Nyarko E."/>
            <person name="Jarju S."/>
            <person name="Secka A."/>
            <person name="Antonio M."/>
            <person name="Oren A."/>
            <person name="Chaudhuri R.R."/>
            <person name="La Ragione R."/>
            <person name="Hildebrand F."/>
            <person name="Pallen M.J."/>
        </authorList>
    </citation>
    <scope>NUCLEOTIDE SEQUENCE</scope>
    <source>
        <strain evidence="10">B2-22910</strain>
    </source>
</reference>
<feature type="domain" description="p-hydroxybenzoic acid efflux pump subunit AaeA-like beta-barrel" evidence="9">
    <location>
        <begin position="535"/>
        <end position="612"/>
    </location>
</feature>
<evidence type="ECO:0000259" key="9">
    <source>
        <dbReference type="Pfam" id="PF25963"/>
    </source>
</evidence>
<dbReference type="SUPFAM" id="SSF56954">
    <property type="entry name" value="Outer membrane efflux proteins (OEP)"/>
    <property type="match status" value="1"/>
</dbReference>
<keyword evidence="7" id="KW-0998">Cell outer membrane</keyword>
<dbReference type="AlphaFoldDB" id="A0A9D9NEH5"/>
<dbReference type="InterPro" id="IPR058634">
    <property type="entry name" value="AaeA-lik-b-barrel"/>
</dbReference>
<evidence type="ECO:0000256" key="7">
    <source>
        <dbReference type="ARBA" id="ARBA00023237"/>
    </source>
</evidence>
<comment type="subcellular location">
    <subcellularLocation>
        <location evidence="1">Cell outer membrane</location>
    </subcellularLocation>
</comment>
<dbReference type="PANTHER" id="PTHR30026">
    <property type="entry name" value="OUTER MEMBRANE PROTEIN TOLC"/>
    <property type="match status" value="1"/>
</dbReference>
<dbReference type="GO" id="GO:0009279">
    <property type="term" value="C:cell outer membrane"/>
    <property type="evidence" value="ECO:0007669"/>
    <property type="project" value="UniProtKB-SubCell"/>
</dbReference>
<dbReference type="InterPro" id="IPR051906">
    <property type="entry name" value="TolC-like"/>
</dbReference>
<evidence type="ECO:0000313" key="11">
    <source>
        <dbReference type="Proteomes" id="UP000823603"/>
    </source>
</evidence>
<dbReference type="Pfam" id="PF02321">
    <property type="entry name" value="OEP"/>
    <property type="match status" value="1"/>
</dbReference>
<dbReference type="Gene3D" id="2.40.30.170">
    <property type="match status" value="1"/>
</dbReference>
<keyword evidence="5" id="KW-0812">Transmembrane</keyword>
<organism evidence="10 11">
    <name type="scientific">Candidatus Cryptobacteroides faecavium</name>
    <dbReference type="NCBI Taxonomy" id="2840762"/>
    <lineage>
        <taxon>Bacteria</taxon>
        <taxon>Pseudomonadati</taxon>
        <taxon>Bacteroidota</taxon>
        <taxon>Bacteroidia</taxon>
        <taxon>Bacteroidales</taxon>
        <taxon>Candidatus Cryptobacteroides</taxon>
    </lineage>
</organism>
<keyword evidence="3" id="KW-0813">Transport</keyword>
<evidence type="ECO:0000256" key="6">
    <source>
        <dbReference type="ARBA" id="ARBA00023136"/>
    </source>
</evidence>